<evidence type="ECO:0000256" key="1">
    <source>
        <dbReference type="ARBA" id="ARBA00004651"/>
    </source>
</evidence>
<evidence type="ECO:0000256" key="8">
    <source>
        <dbReference type="SAM" id="Phobius"/>
    </source>
</evidence>
<dbReference type="Pfam" id="PF00361">
    <property type="entry name" value="Proton_antipo_M"/>
    <property type="match status" value="1"/>
</dbReference>
<dbReference type="EMBL" id="VKAC01000006">
    <property type="protein sequence ID" value="TXR55939.1"/>
    <property type="molecule type" value="Genomic_DNA"/>
</dbReference>
<feature type="transmembrane region" description="Helical" evidence="8">
    <location>
        <begin position="109"/>
        <end position="127"/>
    </location>
</feature>
<dbReference type="Proteomes" id="UP000321234">
    <property type="component" value="Unassembled WGS sequence"/>
</dbReference>
<keyword evidence="3" id="KW-1003">Cell membrane</keyword>
<feature type="domain" description="NADH:quinone oxidoreductase/Mrp antiporter transmembrane" evidence="9">
    <location>
        <begin position="128"/>
        <end position="410"/>
    </location>
</feature>
<evidence type="ECO:0000256" key="3">
    <source>
        <dbReference type="ARBA" id="ARBA00022475"/>
    </source>
</evidence>
<comment type="similarity">
    <text evidence="2">Belongs to the CPA3 antiporters (TC 2.A.63) subunit D family.</text>
</comment>
<evidence type="ECO:0000256" key="4">
    <source>
        <dbReference type="ARBA" id="ARBA00022692"/>
    </source>
</evidence>
<sequence>MSALVVAVVTLPLVAAGVLLLLPRTPGATAVRRWAALAVVVAVLAATAALLRTALQGAPAEAAAGGWPAGVSIVLRADVLACLGVLVTGVLVAASLVVAAGTLEDREPLFAPLVLVMSAGVFGALLTTDLFNLFVFVEVMLIPSYVLVALGRRGPGGGRLYVTVNLLASTVFLAGVGLVYGAAGTVSLDQLRGAAGDPAVATAAGVVLVALAVKSAAVPLHSWLPASYGAVGPAVVVLFSGLLTKVGVLALLRVWAVVFEGDTRLAWVLLLVAVATMVVGVLSAVGEGSVRAVLTNHMVSQIGYLLVGVGLATVAGYAAAVFFLLQYAVVKAALLAVSAAVEVRDGTGRLSRLGGLGRREPLLALAFALAALGLVGVPPTSGFVAKLQLASAAAQAASWWVLVAVVAVSLVTLVSMLKLWNGVFAGAPPRHDQEDQEDQDDDEGLRDQGGGVAVVVQQRVPVAVLAPALALAAGGLVLGVWAEPLLSASTAAAVQLVGGAP</sequence>
<dbReference type="PRINTS" id="PR01437">
    <property type="entry name" value="NUOXDRDTASE4"/>
</dbReference>
<proteinExistence type="inferred from homology"/>
<comment type="caution">
    <text evidence="10">The sequence shown here is derived from an EMBL/GenBank/DDBJ whole genome shotgun (WGS) entry which is preliminary data.</text>
</comment>
<evidence type="ECO:0000256" key="6">
    <source>
        <dbReference type="ARBA" id="ARBA00023136"/>
    </source>
</evidence>
<keyword evidence="5 8" id="KW-1133">Transmembrane helix</keyword>
<dbReference type="PANTHER" id="PTHR42703">
    <property type="entry name" value="NADH DEHYDROGENASE"/>
    <property type="match status" value="1"/>
</dbReference>
<dbReference type="OrthoDB" id="9768329at2"/>
<dbReference type="AlphaFoldDB" id="A0A5C8ZF96"/>
<comment type="subcellular location">
    <subcellularLocation>
        <location evidence="1">Cell membrane</location>
        <topology evidence="1">Multi-pass membrane protein</topology>
    </subcellularLocation>
    <subcellularLocation>
        <location evidence="7">Membrane</location>
        <topology evidence="7">Multi-pass membrane protein</topology>
    </subcellularLocation>
</comment>
<evidence type="ECO:0000256" key="7">
    <source>
        <dbReference type="RuleBase" id="RU000320"/>
    </source>
</evidence>
<keyword evidence="11" id="KW-1185">Reference proteome</keyword>
<feature type="transmembrane region" description="Helical" evidence="8">
    <location>
        <begin position="462"/>
        <end position="482"/>
    </location>
</feature>
<reference evidence="10 11" key="1">
    <citation type="submission" date="2019-07" db="EMBL/GenBank/DDBJ databases">
        <title>Quadrisphaera sp. strain DD2A genome sequencing and assembly.</title>
        <authorList>
            <person name="Kim I."/>
        </authorList>
    </citation>
    <scope>NUCLEOTIDE SEQUENCE [LARGE SCALE GENOMIC DNA]</scope>
    <source>
        <strain evidence="10 11">DD2A</strain>
    </source>
</reference>
<dbReference type="PANTHER" id="PTHR42703:SF1">
    <property type="entry name" value="NA(+)_H(+) ANTIPORTER SUBUNIT D1"/>
    <property type="match status" value="1"/>
</dbReference>
<feature type="transmembrane region" description="Helical" evidence="8">
    <location>
        <begin position="75"/>
        <end position="97"/>
    </location>
</feature>
<feature type="transmembrane region" description="Helical" evidence="8">
    <location>
        <begin position="133"/>
        <end position="150"/>
    </location>
</feature>
<dbReference type="GO" id="GO:0042773">
    <property type="term" value="P:ATP synthesis coupled electron transport"/>
    <property type="evidence" value="ECO:0007669"/>
    <property type="project" value="InterPro"/>
</dbReference>
<dbReference type="InterPro" id="IPR050586">
    <property type="entry name" value="CPA3_Na-H_Antiporter_D"/>
</dbReference>
<name>A0A5C8ZF96_9ACTN</name>
<evidence type="ECO:0000259" key="9">
    <source>
        <dbReference type="Pfam" id="PF00361"/>
    </source>
</evidence>
<feature type="transmembrane region" description="Helical" evidence="8">
    <location>
        <begin position="162"/>
        <end position="183"/>
    </location>
</feature>
<feature type="transmembrane region" description="Helical" evidence="8">
    <location>
        <begin position="298"/>
        <end position="318"/>
    </location>
</feature>
<dbReference type="GO" id="GO:0008137">
    <property type="term" value="F:NADH dehydrogenase (ubiquinone) activity"/>
    <property type="evidence" value="ECO:0007669"/>
    <property type="project" value="InterPro"/>
</dbReference>
<evidence type="ECO:0000256" key="2">
    <source>
        <dbReference type="ARBA" id="ARBA00005346"/>
    </source>
</evidence>
<gene>
    <name evidence="10" type="ORF">FMM08_10690</name>
</gene>
<organism evidence="10 11">
    <name type="scientific">Quadrisphaera setariae</name>
    <dbReference type="NCBI Taxonomy" id="2593304"/>
    <lineage>
        <taxon>Bacteria</taxon>
        <taxon>Bacillati</taxon>
        <taxon>Actinomycetota</taxon>
        <taxon>Actinomycetes</taxon>
        <taxon>Kineosporiales</taxon>
        <taxon>Kineosporiaceae</taxon>
        <taxon>Quadrisphaera</taxon>
    </lineage>
</organism>
<dbReference type="InterPro" id="IPR003918">
    <property type="entry name" value="NADH_UbQ_OxRdtase"/>
</dbReference>
<feature type="transmembrane region" description="Helical" evidence="8">
    <location>
        <begin position="265"/>
        <end position="286"/>
    </location>
</feature>
<feature type="transmembrane region" description="Helical" evidence="8">
    <location>
        <begin position="362"/>
        <end position="385"/>
    </location>
</feature>
<dbReference type="GO" id="GO:0005886">
    <property type="term" value="C:plasma membrane"/>
    <property type="evidence" value="ECO:0007669"/>
    <property type="project" value="UniProtKB-SubCell"/>
</dbReference>
<keyword evidence="4 7" id="KW-0812">Transmembrane</keyword>
<dbReference type="InterPro" id="IPR001750">
    <property type="entry name" value="ND/Mrp_TM"/>
</dbReference>
<keyword evidence="6 8" id="KW-0472">Membrane</keyword>
<evidence type="ECO:0000256" key="5">
    <source>
        <dbReference type="ARBA" id="ARBA00022989"/>
    </source>
</evidence>
<accession>A0A5C8ZF96</accession>
<feature type="transmembrane region" description="Helical" evidence="8">
    <location>
        <begin position="6"/>
        <end position="22"/>
    </location>
</feature>
<dbReference type="RefSeq" id="WP_147926374.1">
    <property type="nucleotide sequence ID" value="NZ_VKAC01000006.1"/>
</dbReference>
<evidence type="ECO:0000313" key="11">
    <source>
        <dbReference type="Proteomes" id="UP000321234"/>
    </source>
</evidence>
<feature type="transmembrane region" description="Helical" evidence="8">
    <location>
        <begin position="397"/>
        <end position="420"/>
    </location>
</feature>
<feature type="transmembrane region" description="Helical" evidence="8">
    <location>
        <begin position="34"/>
        <end position="55"/>
    </location>
</feature>
<feature type="transmembrane region" description="Helical" evidence="8">
    <location>
        <begin position="236"/>
        <end position="259"/>
    </location>
</feature>
<evidence type="ECO:0000313" key="10">
    <source>
        <dbReference type="EMBL" id="TXR55939.1"/>
    </source>
</evidence>
<protein>
    <submittedName>
        <fullName evidence="10">Monovalent cation/H+ antiporter subunit D family protein</fullName>
    </submittedName>
</protein>